<protein>
    <submittedName>
        <fullName evidence="2">Uncharacterized protein</fullName>
    </submittedName>
</protein>
<dbReference type="RefSeq" id="WP_379778125.1">
    <property type="nucleotide sequence ID" value="NZ_JBHSWW010000002.1"/>
</dbReference>
<feature type="region of interest" description="Disordered" evidence="1">
    <location>
        <begin position="1"/>
        <end position="23"/>
    </location>
</feature>
<name>A0ABD5S755_9EURY</name>
<dbReference type="Proteomes" id="UP001596442">
    <property type="component" value="Unassembled WGS sequence"/>
</dbReference>
<dbReference type="EMBL" id="JBHSWW010000002">
    <property type="protein sequence ID" value="MFC6751931.1"/>
    <property type="molecule type" value="Genomic_DNA"/>
</dbReference>
<reference evidence="2 3" key="1">
    <citation type="journal article" date="2019" name="Int. J. Syst. Evol. Microbiol.">
        <title>The Global Catalogue of Microorganisms (GCM) 10K type strain sequencing project: providing services to taxonomists for standard genome sequencing and annotation.</title>
        <authorList>
            <consortium name="The Broad Institute Genomics Platform"/>
            <consortium name="The Broad Institute Genome Sequencing Center for Infectious Disease"/>
            <person name="Wu L."/>
            <person name="Ma J."/>
        </authorList>
    </citation>
    <scope>NUCLEOTIDE SEQUENCE [LARGE SCALE GENOMIC DNA]</scope>
    <source>
        <strain evidence="2 3">CGMCC 1.3239</strain>
    </source>
</reference>
<evidence type="ECO:0000256" key="1">
    <source>
        <dbReference type="SAM" id="MobiDB-lite"/>
    </source>
</evidence>
<keyword evidence="3" id="KW-1185">Reference proteome</keyword>
<feature type="non-terminal residue" evidence="2">
    <location>
        <position position="148"/>
    </location>
</feature>
<accession>A0ABD5S755</accession>
<proteinExistence type="predicted"/>
<feature type="region of interest" description="Disordered" evidence="1">
    <location>
        <begin position="55"/>
        <end position="99"/>
    </location>
</feature>
<sequence>MNNGYGQEVPQVVNTNPGNEPGEAELFRCDNEEAQWVGPDNEINSDYGRTRECNSGLNHDASMDEIDADGSWYQESDDHTPISSDGDCVNSADNDETDSGCQVGVTAETVQSSLGNTLLCSTLLISESCFDGVFERFSSGFAVEFSSE</sequence>
<evidence type="ECO:0000313" key="2">
    <source>
        <dbReference type="EMBL" id="MFC6751931.1"/>
    </source>
</evidence>
<dbReference type="AlphaFoldDB" id="A0ABD5S755"/>
<comment type="caution">
    <text evidence="2">The sequence shown here is derived from an EMBL/GenBank/DDBJ whole genome shotgun (WGS) entry which is preliminary data.</text>
</comment>
<evidence type="ECO:0000313" key="3">
    <source>
        <dbReference type="Proteomes" id="UP001596442"/>
    </source>
</evidence>
<organism evidence="2 3">
    <name type="scientific">Halorubrum tibetense</name>
    <dbReference type="NCBI Taxonomy" id="175631"/>
    <lineage>
        <taxon>Archaea</taxon>
        <taxon>Methanobacteriati</taxon>
        <taxon>Methanobacteriota</taxon>
        <taxon>Stenosarchaea group</taxon>
        <taxon>Halobacteria</taxon>
        <taxon>Halobacteriales</taxon>
        <taxon>Haloferacaceae</taxon>
        <taxon>Halorubrum</taxon>
    </lineage>
</organism>
<gene>
    <name evidence="2" type="ORF">ACFQEU_00340</name>
</gene>